<feature type="region of interest" description="Disordered" evidence="1">
    <location>
        <begin position="15"/>
        <end position="51"/>
    </location>
</feature>
<organism evidence="2 3">
    <name type="scientific">Hibiscus sabdariffa</name>
    <name type="common">roselle</name>
    <dbReference type="NCBI Taxonomy" id="183260"/>
    <lineage>
        <taxon>Eukaryota</taxon>
        <taxon>Viridiplantae</taxon>
        <taxon>Streptophyta</taxon>
        <taxon>Embryophyta</taxon>
        <taxon>Tracheophyta</taxon>
        <taxon>Spermatophyta</taxon>
        <taxon>Magnoliopsida</taxon>
        <taxon>eudicotyledons</taxon>
        <taxon>Gunneridae</taxon>
        <taxon>Pentapetalae</taxon>
        <taxon>rosids</taxon>
        <taxon>malvids</taxon>
        <taxon>Malvales</taxon>
        <taxon>Malvaceae</taxon>
        <taxon>Malvoideae</taxon>
        <taxon>Hibiscus</taxon>
    </lineage>
</organism>
<dbReference type="Proteomes" id="UP001396334">
    <property type="component" value="Unassembled WGS sequence"/>
</dbReference>
<comment type="caution">
    <text evidence="2">The sequence shown here is derived from an EMBL/GenBank/DDBJ whole genome shotgun (WGS) entry which is preliminary data.</text>
</comment>
<feature type="region of interest" description="Disordered" evidence="1">
    <location>
        <begin position="79"/>
        <end position="104"/>
    </location>
</feature>
<gene>
    <name evidence="2" type="ORF">V6N11_064524</name>
</gene>
<dbReference type="EMBL" id="JBBPBN010000444">
    <property type="protein sequence ID" value="KAK8486361.1"/>
    <property type="molecule type" value="Genomic_DNA"/>
</dbReference>
<keyword evidence="3" id="KW-1185">Reference proteome</keyword>
<evidence type="ECO:0000313" key="3">
    <source>
        <dbReference type="Proteomes" id="UP001396334"/>
    </source>
</evidence>
<reference evidence="2 3" key="1">
    <citation type="journal article" date="2024" name="G3 (Bethesda)">
        <title>Genome assembly of Hibiscus sabdariffa L. provides insights into metabolisms of medicinal natural products.</title>
        <authorList>
            <person name="Kim T."/>
        </authorList>
    </citation>
    <scope>NUCLEOTIDE SEQUENCE [LARGE SCALE GENOMIC DNA]</scope>
    <source>
        <strain evidence="2">TK-2024</strain>
        <tissue evidence="2">Old leaves</tissue>
    </source>
</reference>
<proteinExistence type="predicted"/>
<evidence type="ECO:0000313" key="2">
    <source>
        <dbReference type="EMBL" id="KAK8486361.1"/>
    </source>
</evidence>
<feature type="compositionally biased region" description="Basic and acidic residues" evidence="1">
    <location>
        <begin position="91"/>
        <end position="103"/>
    </location>
</feature>
<name>A0ABR2A052_9ROSI</name>
<accession>A0ABR2A052</accession>
<evidence type="ECO:0000256" key="1">
    <source>
        <dbReference type="SAM" id="MobiDB-lite"/>
    </source>
</evidence>
<sequence length="176" mass="19050">MILPVRVEEIGFSDRFTAPSARGPKQSKEKEEPGLDSQSFASSESSKEPWLGKQQCNVVLEDEAVNAICLGLNVTPPEDTNVVGGVLGEDGTMREGDEPKVPNEDDDIINWVVRVNEKSNIAKSPIVNSETEDPSNFSKGRGYVPKRALKDVSDMGLSSAVGVLVQNGMREKNPHG</sequence>
<protein>
    <submittedName>
        <fullName evidence="2">Uncharacterized protein</fullName>
    </submittedName>
</protein>